<sequence length="215" mass="24107">MEILPSLFNSDILNLQSELAFMESQGIKTIHIDMMDGNFVPNISFGPDQLREIKKNTAMKIDVHMMVQHPEKLIDLLADAGVDMISFHYEATPHPHEIIRLIKAKNIKVGVALSPATLPEVLTYLLDDLDFILLMSINPGFWHQDFIPTIYQKIEQTKALIGERNILIEIDGRMNVERIQKAAEKGADLFVVGSNLFSGDKEKNINALQSLAGGK</sequence>
<comment type="caution">
    <text evidence="11">The sequence shown here is derived from an EMBL/GenBank/DDBJ whole genome shotgun (WGS) entry which is preliminary data.</text>
</comment>
<dbReference type="PROSITE" id="PS01085">
    <property type="entry name" value="RIBUL_P_3_EPIMER_1"/>
    <property type="match status" value="1"/>
</dbReference>
<dbReference type="GO" id="GO:0005975">
    <property type="term" value="P:carbohydrate metabolic process"/>
    <property type="evidence" value="ECO:0007669"/>
    <property type="project" value="InterPro"/>
</dbReference>
<dbReference type="Proteomes" id="UP000013782">
    <property type="component" value="Unassembled WGS sequence"/>
</dbReference>
<comment type="similarity">
    <text evidence="6">Belongs to the ribulose-phosphate 3-epimerase family.</text>
</comment>
<dbReference type="GO" id="GO:0005737">
    <property type="term" value="C:cytoplasm"/>
    <property type="evidence" value="ECO:0007669"/>
    <property type="project" value="UniProtKB-ARBA"/>
</dbReference>
<evidence type="ECO:0000256" key="3">
    <source>
        <dbReference type="ARBA" id="ARBA00001941"/>
    </source>
</evidence>
<dbReference type="EMBL" id="AJAQ01000011">
    <property type="protein sequence ID" value="EOH95576.1"/>
    <property type="molecule type" value="Genomic_DNA"/>
</dbReference>
<comment type="cofactor">
    <cofactor evidence="2">
        <name>Mn(2+)</name>
        <dbReference type="ChEBI" id="CHEBI:29035"/>
    </cofactor>
</comment>
<evidence type="ECO:0000256" key="5">
    <source>
        <dbReference type="ARBA" id="ARBA00001954"/>
    </source>
</evidence>
<dbReference type="Gene3D" id="3.20.20.70">
    <property type="entry name" value="Aldolase class I"/>
    <property type="match status" value="1"/>
</dbReference>
<comment type="cofactor">
    <cofactor evidence="3">
        <name>Co(2+)</name>
        <dbReference type="ChEBI" id="CHEBI:48828"/>
    </cofactor>
</comment>
<comment type="catalytic activity">
    <reaction evidence="1">
        <text>D-ribulose 5-phosphate = D-xylulose 5-phosphate</text>
        <dbReference type="Rhea" id="RHEA:13677"/>
        <dbReference type="ChEBI" id="CHEBI:57737"/>
        <dbReference type="ChEBI" id="CHEBI:58121"/>
        <dbReference type="EC" id="5.1.3.1"/>
    </reaction>
</comment>
<keyword evidence="9" id="KW-0413">Isomerase</keyword>
<dbReference type="GO" id="GO:0006098">
    <property type="term" value="P:pentose-phosphate shunt"/>
    <property type="evidence" value="ECO:0007669"/>
    <property type="project" value="UniProtKB-UniRule"/>
</dbReference>
<dbReference type="STRING" id="160454.RV10_GL001311"/>
<dbReference type="HOGENOM" id="CLU_054856_2_1_9"/>
<evidence type="ECO:0000256" key="2">
    <source>
        <dbReference type="ARBA" id="ARBA00001936"/>
    </source>
</evidence>
<keyword evidence="8" id="KW-0479">Metal-binding</keyword>
<dbReference type="eggNOG" id="COG0036">
    <property type="taxonomic scope" value="Bacteria"/>
</dbReference>
<comment type="cofactor">
    <cofactor evidence="5">
        <name>Fe(2+)</name>
        <dbReference type="ChEBI" id="CHEBI:29033"/>
    </cofactor>
</comment>
<dbReference type="PANTHER" id="PTHR11749">
    <property type="entry name" value="RIBULOSE-5-PHOSPHATE-3-EPIMERASE"/>
    <property type="match status" value="1"/>
</dbReference>
<dbReference type="InterPro" id="IPR000056">
    <property type="entry name" value="Ribul_P_3_epim-like"/>
</dbReference>
<proteinExistence type="inferred from homology"/>
<comment type="cofactor">
    <cofactor evidence="4">
        <name>Zn(2+)</name>
        <dbReference type="ChEBI" id="CHEBI:29105"/>
    </cofactor>
</comment>
<dbReference type="CDD" id="cd00429">
    <property type="entry name" value="RPE"/>
    <property type="match status" value="1"/>
</dbReference>
<evidence type="ECO:0000313" key="11">
    <source>
        <dbReference type="EMBL" id="EOH95576.1"/>
    </source>
</evidence>
<evidence type="ECO:0000256" key="9">
    <source>
        <dbReference type="ARBA" id="ARBA00023235"/>
    </source>
</evidence>
<gene>
    <name evidence="11" type="ORF">UAU_01538</name>
</gene>
<name>R2SRY7_9ENTE</name>
<dbReference type="AlphaFoldDB" id="R2SRY7"/>
<evidence type="ECO:0000256" key="7">
    <source>
        <dbReference type="ARBA" id="ARBA00013188"/>
    </source>
</evidence>
<keyword evidence="12" id="KW-1185">Reference proteome</keyword>
<accession>R2SRY7</accession>
<dbReference type="NCBIfam" id="TIGR01163">
    <property type="entry name" value="rpe"/>
    <property type="match status" value="1"/>
</dbReference>
<reference evidence="11 12" key="1">
    <citation type="submission" date="2013-02" db="EMBL/GenBank/DDBJ databases">
        <title>The Genome Sequence of Enterococcus pallens BAA-351.</title>
        <authorList>
            <consortium name="The Broad Institute Genome Sequencing Platform"/>
            <consortium name="The Broad Institute Genome Sequencing Center for Infectious Disease"/>
            <person name="Earl A.M."/>
            <person name="Gilmore M.S."/>
            <person name="Lebreton F."/>
            <person name="Walker B."/>
            <person name="Young S.K."/>
            <person name="Zeng Q."/>
            <person name="Gargeya S."/>
            <person name="Fitzgerald M."/>
            <person name="Haas B."/>
            <person name="Abouelleil A."/>
            <person name="Alvarado L."/>
            <person name="Arachchi H.M."/>
            <person name="Berlin A.M."/>
            <person name="Chapman S.B."/>
            <person name="Dewar J."/>
            <person name="Goldberg J."/>
            <person name="Griggs A."/>
            <person name="Gujja S."/>
            <person name="Hansen M."/>
            <person name="Howarth C."/>
            <person name="Imamovic A."/>
            <person name="Larimer J."/>
            <person name="McCowan C."/>
            <person name="Murphy C."/>
            <person name="Neiman D."/>
            <person name="Pearson M."/>
            <person name="Priest M."/>
            <person name="Roberts A."/>
            <person name="Saif S."/>
            <person name="Shea T."/>
            <person name="Sisk P."/>
            <person name="Sykes S."/>
            <person name="Wortman J."/>
            <person name="Nusbaum C."/>
            <person name="Birren B."/>
        </authorList>
    </citation>
    <scope>NUCLEOTIDE SEQUENCE [LARGE SCALE GENOMIC DNA]</scope>
    <source>
        <strain evidence="11 12">ATCC BAA-351</strain>
    </source>
</reference>
<evidence type="ECO:0000256" key="6">
    <source>
        <dbReference type="ARBA" id="ARBA00009541"/>
    </source>
</evidence>
<evidence type="ECO:0000256" key="8">
    <source>
        <dbReference type="ARBA" id="ARBA00022723"/>
    </source>
</evidence>
<evidence type="ECO:0000313" key="12">
    <source>
        <dbReference type="Proteomes" id="UP000013782"/>
    </source>
</evidence>
<organism evidence="11 12">
    <name type="scientific">Enterococcus pallens ATCC BAA-351</name>
    <dbReference type="NCBI Taxonomy" id="1158607"/>
    <lineage>
        <taxon>Bacteria</taxon>
        <taxon>Bacillati</taxon>
        <taxon>Bacillota</taxon>
        <taxon>Bacilli</taxon>
        <taxon>Lactobacillales</taxon>
        <taxon>Enterococcaceae</taxon>
        <taxon>Enterococcus</taxon>
    </lineage>
</organism>
<dbReference type="InterPro" id="IPR011060">
    <property type="entry name" value="RibuloseP-bd_barrel"/>
</dbReference>
<dbReference type="RefSeq" id="WP_010756563.1">
    <property type="nucleotide sequence ID" value="NZ_ASWD01000002.1"/>
</dbReference>
<dbReference type="InterPro" id="IPR013785">
    <property type="entry name" value="Aldolase_TIM"/>
</dbReference>
<evidence type="ECO:0000256" key="1">
    <source>
        <dbReference type="ARBA" id="ARBA00001782"/>
    </source>
</evidence>
<dbReference type="FunFam" id="3.20.20.70:FF:000004">
    <property type="entry name" value="Ribulose-phosphate 3-epimerase"/>
    <property type="match status" value="1"/>
</dbReference>
<dbReference type="SUPFAM" id="SSF51366">
    <property type="entry name" value="Ribulose-phoshate binding barrel"/>
    <property type="match status" value="1"/>
</dbReference>
<dbReference type="GO" id="GO:0004750">
    <property type="term" value="F:D-ribulose-phosphate 3-epimerase activity"/>
    <property type="evidence" value="ECO:0007669"/>
    <property type="project" value="UniProtKB-UniRule"/>
</dbReference>
<evidence type="ECO:0000256" key="4">
    <source>
        <dbReference type="ARBA" id="ARBA00001947"/>
    </source>
</evidence>
<dbReference type="OrthoDB" id="1645589at2"/>
<evidence type="ECO:0000256" key="10">
    <source>
        <dbReference type="NCBIfam" id="TIGR01163"/>
    </source>
</evidence>
<dbReference type="NCBIfam" id="NF004076">
    <property type="entry name" value="PRK05581.1-4"/>
    <property type="match status" value="1"/>
</dbReference>
<dbReference type="Pfam" id="PF00834">
    <property type="entry name" value="Ribul_P_3_epim"/>
    <property type="match status" value="1"/>
</dbReference>
<dbReference type="InterPro" id="IPR026019">
    <property type="entry name" value="Ribul_P_3_epim"/>
</dbReference>
<dbReference type="PATRIC" id="fig|1158607.3.peg.1526"/>
<dbReference type="GO" id="GO:0046872">
    <property type="term" value="F:metal ion binding"/>
    <property type="evidence" value="ECO:0007669"/>
    <property type="project" value="UniProtKB-KW"/>
</dbReference>
<dbReference type="EC" id="5.1.3.1" evidence="7 10"/>
<protein>
    <recommendedName>
        <fullName evidence="7 10">Ribulose-phosphate 3-epimerase</fullName>
        <ecNumber evidence="7 10">5.1.3.1</ecNumber>
    </recommendedName>
</protein>